<keyword evidence="7" id="KW-0704">Schiff base</keyword>
<dbReference type="PROSITE" id="PS00160">
    <property type="entry name" value="ALDOLASE_KDPG_KHG_2"/>
    <property type="match status" value="1"/>
</dbReference>
<dbReference type="EC" id="4.1.2.14" evidence="5"/>
<evidence type="ECO:0000256" key="3">
    <source>
        <dbReference type="ARBA" id="ARBA00006906"/>
    </source>
</evidence>
<comment type="catalytic activity">
    <reaction evidence="1">
        <text>2-dehydro-3-deoxy-6-phospho-D-gluconate = D-glyceraldehyde 3-phosphate + pyruvate</text>
        <dbReference type="Rhea" id="RHEA:17089"/>
        <dbReference type="ChEBI" id="CHEBI:15361"/>
        <dbReference type="ChEBI" id="CHEBI:57569"/>
        <dbReference type="ChEBI" id="CHEBI:59776"/>
        <dbReference type="EC" id="4.1.2.14"/>
    </reaction>
</comment>
<dbReference type="PANTHER" id="PTHR30246:SF1">
    <property type="entry name" value="2-DEHYDRO-3-DEOXY-6-PHOSPHOGALACTONATE ALDOLASE-RELATED"/>
    <property type="match status" value="1"/>
</dbReference>
<proteinExistence type="inferred from homology"/>
<sequence length="208" mass="22091">MEKELELLAKTKVVPVIQIEHLSDALPLAETLIQNGLPIAEITLRSSCALDAIQTINEHFPEMLLIAGTVTTKKQADLAIKAGAKMVVSPGFNPETVRYCVSKGIDIIPGVATPGEMEQAMSFGLTTVKFFPAEANGGIKALKAVSAPYSHLKFMPTGGITPSNINNYLALPCVACCGGSWMVDKNLISQGKWAELGSLIKDAIALVL</sequence>
<dbReference type="SUPFAM" id="SSF51569">
    <property type="entry name" value="Aldolase"/>
    <property type="match status" value="1"/>
</dbReference>
<dbReference type="NCBIfam" id="NF004325">
    <property type="entry name" value="PRK05718.1"/>
    <property type="match status" value="1"/>
</dbReference>
<comment type="subunit">
    <text evidence="4">Homotrimer.</text>
</comment>
<dbReference type="EMBL" id="JAQLOI010000003">
    <property type="protein sequence ID" value="MDB1125352.1"/>
    <property type="molecule type" value="Genomic_DNA"/>
</dbReference>
<dbReference type="InterPro" id="IPR031337">
    <property type="entry name" value="KDPG/KHG_AS_1"/>
</dbReference>
<dbReference type="RefSeq" id="WP_272138981.1">
    <property type="nucleotide sequence ID" value="NZ_JAQLOI010000003.1"/>
</dbReference>
<gene>
    <name evidence="9" type="ORF">PGX00_17530</name>
</gene>
<dbReference type="NCBIfam" id="TIGR01182">
    <property type="entry name" value="eda"/>
    <property type="match status" value="1"/>
</dbReference>
<protein>
    <recommendedName>
        <fullName evidence="5">2-dehydro-3-deoxy-phosphogluconate aldolase</fullName>
        <ecNumber evidence="5">4.1.2.14</ecNumber>
    </recommendedName>
</protein>
<dbReference type="PROSITE" id="PS00159">
    <property type="entry name" value="ALDOLASE_KDPG_KHG_1"/>
    <property type="match status" value="1"/>
</dbReference>
<evidence type="ECO:0000256" key="7">
    <source>
        <dbReference type="ARBA" id="ARBA00023270"/>
    </source>
</evidence>
<dbReference type="PANTHER" id="PTHR30246">
    <property type="entry name" value="2-KETO-3-DEOXY-6-PHOSPHOGLUCONATE ALDOLASE"/>
    <property type="match status" value="1"/>
</dbReference>
<evidence type="ECO:0000256" key="2">
    <source>
        <dbReference type="ARBA" id="ARBA00004736"/>
    </source>
</evidence>
<evidence type="ECO:0000256" key="4">
    <source>
        <dbReference type="ARBA" id="ARBA00011233"/>
    </source>
</evidence>
<organism evidence="9 10">
    <name type="scientific">Vibrio algarum</name>
    <dbReference type="NCBI Taxonomy" id="3020714"/>
    <lineage>
        <taxon>Bacteria</taxon>
        <taxon>Pseudomonadati</taxon>
        <taxon>Pseudomonadota</taxon>
        <taxon>Gammaproteobacteria</taxon>
        <taxon>Vibrionales</taxon>
        <taxon>Vibrionaceae</taxon>
        <taxon>Vibrio</taxon>
    </lineage>
</organism>
<evidence type="ECO:0000256" key="1">
    <source>
        <dbReference type="ARBA" id="ARBA00000654"/>
    </source>
</evidence>
<keyword evidence="8" id="KW-0119">Carbohydrate metabolism</keyword>
<dbReference type="InterPro" id="IPR013785">
    <property type="entry name" value="Aldolase_TIM"/>
</dbReference>
<evidence type="ECO:0000313" key="9">
    <source>
        <dbReference type="EMBL" id="MDB1125352.1"/>
    </source>
</evidence>
<evidence type="ECO:0000256" key="6">
    <source>
        <dbReference type="ARBA" id="ARBA00023239"/>
    </source>
</evidence>
<dbReference type="InterPro" id="IPR000887">
    <property type="entry name" value="Aldlse_KDPG_KHG"/>
</dbReference>
<evidence type="ECO:0000256" key="5">
    <source>
        <dbReference type="ARBA" id="ARBA00013063"/>
    </source>
</evidence>
<comment type="similarity">
    <text evidence="3">Belongs to the KHG/KDPG aldolase family.</text>
</comment>
<evidence type="ECO:0000313" key="10">
    <source>
        <dbReference type="Proteomes" id="UP001210678"/>
    </source>
</evidence>
<dbReference type="Proteomes" id="UP001210678">
    <property type="component" value="Unassembled WGS sequence"/>
</dbReference>
<reference evidence="9 10" key="1">
    <citation type="submission" date="2023-01" db="EMBL/GenBank/DDBJ databases">
        <title>Vibrio sp. KJ40-1 sp.nov, isolated from marine algae.</title>
        <authorList>
            <person name="Butt M."/>
            <person name="Kim J.M.J."/>
            <person name="Jeon C.O.C."/>
        </authorList>
    </citation>
    <scope>NUCLEOTIDE SEQUENCE [LARGE SCALE GENOMIC DNA]</scope>
    <source>
        <strain evidence="9 10">KJ40-1</strain>
    </source>
</reference>
<dbReference type="Gene3D" id="3.20.20.70">
    <property type="entry name" value="Aldolase class I"/>
    <property type="match status" value="1"/>
</dbReference>
<keyword evidence="10" id="KW-1185">Reference proteome</keyword>
<dbReference type="CDD" id="cd00452">
    <property type="entry name" value="KDPG_aldolase"/>
    <property type="match status" value="1"/>
</dbReference>
<evidence type="ECO:0000256" key="8">
    <source>
        <dbReference type="ARBA" id="ARBA00023277"/>
    </source>
</evidence>
<accession>A0ABT4YUV2</accession>
<dbReference type="InterPro" id="IPR031338">
    <property type="entry name" value="KDPG/KHG_AS_2"/>
</dbReference>
<comment type="caution">
    <text evidence="9">The sequence shown here is derived from an EMBL/GenBank/DDBJ whole genome shotgun (WGS) entry which is preliminary data.</text>
</comment>
<keyword evidence="6" id="KW-0456">Lyase</keyword>
<comment type="pathway">
    <text evidence="2">Carbohydrate acid metabolism; 2-dehydro-3-deoxy-D-gluconate degradation; D-glyceraldehyde 3-phosphate and pyruvate from 2-dehydro-3-deoxy-D-gluconate: step 2/2.</text>
</comment>
<name>A0ABT4YUV2_9VIBR</name>
<dbReference type="Pfam" id="PF01081">
    <property type="entry name" value="Aldolase"/>
    <property type="match status" value="1"/>
</dbReference>